<evidence type="ECO:0000313" key="2">
    <source>
        <dbReference type="EMBL" id="SDT60891.1"/>
    </source>
</evidence>
<dbReference type="Proteomes" id="UP000243904">
    <property type="component" value="Chromosome I"/>
</dbReference>
<dbReference type="PANTHER" id="PTHR46211">
    <property type="entry name" value="GLYCEROPHOSPHORYL DIESTER PHOSPHODIESTERASE"/>
    <property type="match status" value="1"/>
</dbReference>
<evidence type="ECO:0000259" key="1">
    <source>
        <dbReference type="PROSITE" id="PS51704"/>
    </source>
</evidence>
<gene>
    <name evidence="2" type="ORF">SAMN05444158_7466</name>
</gene>
<protein>
    <submittedName>
        <fullName evidence="2">Glycerophosphoryl diester phosphodiesterase</fullName>
    </submittedName>
</protein>
<dbReference type="AlphaFoldDB" id="A0A1H2BRL4"/>
<name>A0A1H2BRL4_9BRAD</name>
<dbReference type="Gene3D" id="3.20.20.190">
    <property type="entry name" value="Phosphatidylinositol (PI) phosphodiesterase"/>
    <property type="match status" value="1"/>
</dbReference>
<sequence length="346" mass="37851">MKPVLVVIGPFLRPFLSPSLMAAIAFCFLFNGEAMAFDHATFDIEAHRGGRALFPENTLQSFANALSMGVNTLELDIGVTQDGVVIVSHERKLNPDLARNADGIYVTPPGTPFIRLRFDEVRKYDVGQIRPGSAYAAQFPDQHAVPGTPIPKLSEVFALVRKSGDDRVRLNIETKIDPNHPDESPDPQRFVTLLLDLLAADKFSDRVMVQSFDWRTLQLVQQQAPSIPTVYLTQQKGLGATISLDKATEWTAGFNPGEYGKSLPRTIKAAGGAIWSPYFGDVDPDLISESHRLGLAVVVWTVNKPEDIARMIDTGVDGIISDRPDLLRRIAGEKGIALPKGSPVSP</sequence>
<dbReference type="PROSITE" id="PS51704">
    <property type="entry name" value="GP_PDE"/>
    <property type="match status" value="1"/>
</dbReference>
<feature type="domain" description="GP-PDE" evidence="1">
    <location>
        <begin position="42"/>
        <end position="331"/>
    </location>
</feature>
<reference evidence="3" key="1">
    <citation type="submission" date="2016-10" db="EMBL/GenBank/DDBJ databases">
        <authorList>
            <person name="Varghese N."/>
            <person name="Submissions S."/>
        </authorList>
    </citation>
    <scope>NUCLEOTIDE SEQUENCE [LARGE SCALE GENOMIC DNA]</scope>
    <source>
        <strain evidence="3">GAS369</strain>
    </source>
</reference>
<keyword evidence="3" id="KW-1185">Reference proteome</keyword>
<dbReference type="InterPro" id="IPR017946">
    <property type="entry name" value="PLC-like_Pdiesterase_TIM-brl"/>
</dbReference>
<dbReference type="SUPFAM" id="SSF51695">
    <property type="entry name" value="PLC-like phosphodiesterases"/>
    <property type="match status" value="1"/>
</dbReference>
<accession>A0A1H2BRL4</accession>
<dbReference type="EMBL" id="LT629750">
    <property type="protein sequence ID" value="SDT60891.1"/>
    <property type="molecule type" value="Genomic_DNA"/>
</dbReference>
<organism evidence="2 3">
    <name type="scientific">Bradyrhizobium canariense</name>
    <dbReference type="NCBI Taxonomy" id="255045"/>
    <lineage>
        <taxon>Bacteria</taxon>
        <taxon>Pseudomonadati</taxon>
        <taxon>Pseudomonadota</taxon>
        <taxon>Alphaproteobacteria</taxon>
        <taxon>Hyphomicrobiales</taxon>
        <taxon>Nitrobacteraceae</taxon>
        <taxon>Bradyrhizobium</taxon>
    </lineage>
</organism>
<dbReference type="InterPro" id="IPR030395">
    <property type="entry name" value="GP_PDE_dom"/>
</dbReference>
<dbReference type="Pfam" id="PF03009">
    <property type="entry name" value="GDPD"/>
    <property type="match status" value="1"/>
</dbReference>
<dbReference type="PANTHER" id="PTHR46211:SF14">
    <property type="entry name" value="GLYCEROPHOSPHODIESTER PHOSPHODIESTERASE"/>
    <property type="match status" value="1"/>
</dbReference>
<proteinExistence type="predicted"/>
<dbReference type="CDD" id="cd08567">
    <property type="entry name" value="GDPD_SpGDE_like"/>
    <property type="match status" value="1"/>
</dbReference>
<evidence type="ECO:0000313" key="3">
    <source>
        <dbReference type="Proteomes" id="UP000243904"/>
    </source>
</evidence>
<dbReference type="GO" id="GO:0006629">
    <property type="term" value="P:lipid metabolic process"/>
    <property type="evidence" value="ECO:0007669"/>
    <property type="project" value="InterPro"/>
</dbReference>
<dbReference type="GO" id="GO:0008081">
    <property type="term" value="F:phosphoric diester hydrolase activity"/>
    <property type="evidence" value="ECO:0007669"/>
    <property type="project" value="InterPro"/>
</dbReference>